<feature type="non-terminal residue" evidence="2">
    <location>
        <position position="1"/>
    </location>
</feature>
<dbReference type="OrthoDB" id="2550922at2759"/>
<dbReference type="PANTHER" id="PTHR33620:SF1">
    <property type="entry name" value="UREASE ACCESSORY PROTEIN F"/>
    <property type="match status" value="1"/>
</dbReference>
<accession>A0A843VP93</accession>
<dbReference type="EMBL" id="NMUH01002252">
    <property type="protein sequence ID" value="MQL98871.1"/>
    <property type="molecule type" value="Genomic_DNA"/>
</dbReference>
<dbReference type="InterPro" id="IPR038277">
    <property type="entry name" value="UreF_sf"/>
</dbReference>
<organism evidence="2 3">
    <name type="scientific">Colocasia esculenta</name>
    <name type="common">Wild taro</name>
    <name type="synonym">Arum esculentum</name>
    <dbReference type="NCBI Taxonomy" id="4460"/>
    <lineage>
        <taxon>Eukaryota</taxon>
        <taxon>Viridiplantae</taxon>
        <taxon>Streptophyta</taxon>
        <taxon>Embryophyta</taxon>
        <taxon>Tracheophyta</taxon>
        <taxon>Spermatophyta</taxon>
        <taxon>Magnoliopsida</taxon>
        <taxon>Liliopsida</taxon>
        <taxon>Araceae</taxon>
        <taxon>Aroideae</taxon>
        <taxon>Colocasieae</taxon>
        <taxon>Colocasia</taxon>
    </lineage>
</organism>
<evidence type="ECO:0000313" key="3">
    <source>
        <dbReference type="Proteomes" id="UP000652761"/>
    </source>
</evidence>
<gene>
    <name evidence="2" type="ORF">Taro_031584</name>
</gene>
<name>A0A843VP93_COLES</name>
<keyword evidence="3" id="KW-1185">Reference proteome</keyword>
<dbReference type="AlphaFoldDB" id="A0A843VP93"/>
<dbReference type="PANTHER" id="PTHR33620">
    <property type="entry name" value="UREASE ACCESSORY PROTEIN F"/>
    <property type="match status" value="1"/>
</dbReference>
<feature type="region of interest" description="Disordered" evidence="1">
    <location>
        <begin position="208"/>
        <end position="235"/>
    </location>
</feature>
<feature type="region of interest" description="Disordered" evidence="1">
    <location>
        <begin position="278"/>
        <end position="301"/>
    </location>
</feature>
<dbReference type="Gene3D" id="1.10.4190.10">
    <property type="entry name" value="Urease accessory protein UreF"/>
    <property type="match status" value="2"/>
</dbReference>
<feature type="compositionally biased region" description="Basic and acidic residues" evidence="1">
    <location>
        <begin position="212"/>
        <end position="221"/>
    </location>
</feature>
<proteinExistence type="predicted"/>
<evidence type="ECO:0000313" key="2">
    <source>
        <dbReference type="EMBL" id="MQL98871.1"/>
    </source>
</evidence>
<sequence>GLLVTVDIPASKFSKHVTVRVRVPHRVLRGLGEERRKKKFPARLQQEGGRRLLIGKGGFAHSYGLEAATQAHIVLGPEDLKAHVVQVLDNTGSLLLPFVYTMNRSPDVDTWLKLDKLLEATLTNERAYLFMTARDTISAATRLNIVGPLGASVLQHQVAQIAENLLKKWMNHLSMVVNNLRSADATARVPAAATAAAALGAVTGSAAAAHEAGPKTEEAETARTPSTPSQYNPGVLAHHGVEQQTEPSPQEIESCLIPELPEVEVAAEQYHYVRPVAKAASAEVAERLQPPDKSPAQPLPL</sequence>
<reference evidence="2" key="1">
    <citation type="submission" date="2017-07" db="EMBL/GenBank/DDBJ databases">
        <title>Taro Niue Genome Assembly and Annotation.</title>
        <authorList>
            <person name="Atibalentja N."/>
            <person name="Keating K."/>
            <person name="Fields C.J."/>
        </authorList>
    </citation>
    <scope>NUCLEOTIDE SEQUENCE</scope>
    <source>
        <strain evidence="2">Niue_2</strain>
        <tissue evidence="2">Leaf</tissue>
    </source>
</reference>
<evidence type="ECO:0000256" key="1">
    <source>
        <dbReference type="SAM" id="MobiDB-lite"/>
    </source>
</evidence>
<comment type="caution">
    <text evidence="2">The sequence shown here is derived from an EMBL/GenBank/DDBJ whole genome shotgun (WGS) entry which is preliminary data.</text>
</comment>
<feature type="compositionally biased region" description="Polar residues" evidence="1">
    <location>
        <begin position="223"/>
        <end position="232"/>
    </location>
</feature>
<protein>
    <submittedName>
        <fullName evidence="2">Uncharacterized protein</fullName>
    </submittedName>
</protein>
<dbReference type="Proteomes" id="UP000652761">
    <property type="component" value="Unassembled WGS sequence"/>
</dbReference>